<keyword evidence="5" id="KW-0808">Transferase</keyword>
<evidence type="ECO:0000259" key="14">
    <source>
        <dbReference type="PROSITE" id="PS50885"/>
    </source>
</evidence>
<organism evidence="15 16">
    <name type="scientific">Fodinicola feengrottensis</name>
    <dbReference type="NCBI Taxonomy" id="435914"/>
    <lineage>
        <taxon>Bacteria</taxon>
        <taxon>Bacillati</taxon>
        <taxon>Actinomycetota</taxon>
        <taxon>Actinomycetes</taxon>
        <taxon>Mycobacteriales</taxon>
        <taxon>Fodinicola</taxon>
    </lineage>
</organism>
<dbReference type="InterPro" id="IPR005467">
    <property type="entry name" value="His_kinase_dom"/>
</dbReference>
<keyword evidence="16" id="KW-1185">Reference proteome</keyword>
<dbReference type="InterPro" id="IPR004358">
    <property type="entry name" value="Sig_transdc_His_kin-like_C"/>
</dbReference>
<accession>A0ABN2HYY0</accession>
<comment type="catalytic activity">
    <reaction evidence="1">
        <text>ATP + protein L-histidine = ADP + protein N-phospho-L-histidine.</text>
        <dbReference type="EC" id="2.7.13.3"/>
    </reaction>
</comment>
<evidence type="ECO:0000256" key="11">
    <source>
        <dbReference type="SAM" id="Phobius"/>
    </source>
</evidence>
<evidence type="ECO:0000256" key="6">
    <source>
        <dbReference type="ARBA" id="ARBA00022692"/>
    </source>
</evidence>
<dbReference type="Pfam" id="PF00672">
    <property type="entry name" value="HAMP"/>
    <property type="match status" value="1"/>
</dbReference>
<dbReference type="CDD" id="cd06225">
    <property type="entry name" value="HAMP"/>
    <property type="match status" value="1"/>
</dbReference>
<feature type="chain" id="PRO_5045390261" description="histidine kinase" evidence="12">
    <location>
        <begin position="22"/>
        <end position="446"/>
    </location>
</feature>
<sequence length="446" mass="47462">MAFAAIAGLVAALMGILSYQATDNEVWGQLDRSLAATAGQLAAGATTVALPIGKKNQPDPDGDRSGAADPIIAQLISPDGTVHEVTGSAGTLPITDTDRHLASMTTGKVAKERTVVVGGVHYRVCTLALGAKRGAVLVARDLGPTDRIMAGLATMIVLAGVLVLIAAAAVGWFIAWRITRRLVRLAELAERVRSTERLDIEVPTGGRDEVGRLGAALDAMLGRLARSRDDQQRLVQDAGHELRTPLTSLRTNVAVLRQLDDLTPDARNRLIDDLDGETRELTDLVNELIDLATHRHDLESAELVALSEVAEAAASRVRRRSGREILVDADRTVVRGRRQALERAVSNLLENAVKFAPEEPIDVVVKDGRIEVRDRGPGMSEEDGQHVFERFYRASTARGLPGSGLGLAIVSQVADSHGGDVFVTSREGGGAVVGFSVNSKPGHVED</sequence>
<dbReference type="InterPro" id="IPR050428">
    <property type="entry name" value="TCS_sensor_his_kinase"/>
</dbReference>
<feature type="signal peptide" evidence="12">
    <location>
        <begin position="1"/>
        <end position="21"/>
    </location>
</feature>
<evidence type="ECO:0000256" key="7">
    <source>
        <dbReference type="ARBA" id="ARBA00022777"/>
    </source>
</evidence>
<keyword evidence="8 11" id="KW-1133">Transmembrane helix</keyword>
<reference evidence="15 16" key="1">
    <citation type="journal article" date="2019" name="Int. J. Syst. Evol. Microbiol.">
        <title>The Global Catalogue of Microorganisms (GCM) 10K type strain sequencing project: providing services to taxonomists for standard genome sequencing and annotation.</title>
        <authorList>
            <consortium name="The Broad Institute Genomics Platform"/>
            <consortium name="The Broad Institute Genome Sequencing Center for Infectious Disease"/>
            <person name="Wu L."/>
            <person name="Ma J."/>
        </authorList>
    </citation>
    <scope>NUCLEOTIDE SEQUENCE [LARGE SCALE GENOMIC DNA]</scope>
    <source>
        <strain evidence="15 16">JCM 14718</strain>
    </source>
</reference>
<dbReference type="Gene3D" id="1.10.287.130">
    <property type="match status" value="1"/>
</dbReference>
<evidence type="ECO:0000256" key="8">
    <source>
        <dbReference type="ARBA" id="ARBA00022989"/>
    </source>
</evidence>
<dbReference type="SMART" id="SM00387">
    <property type="entry name" value="HATPase_c"/>
    <property type="match status" value="1"/>
</dbReference>
<evidence type="ECO:0000256" key="2">
    <source>
        <dbReference type="ARBA" id="ARBA00004236"/>
    </source>
</evidence>
<evidence type="ECO:0000256" key="3">
    <source>
        <dbReference type="ARBA" id="ARBA00012438"/>
    </source>
</evidence>
<evidence type="ECO:0000259" key="13">
    <source>
        <dbReference type="PROSITE" id="PS50109"/>
    </source>
</evidence>
<dbReference type="Pfam" id="PF00512">
    <property type="entry name" value="HisKA"/>
    <property type="match status" value="1"/>
</dbReference>
<keyword evidence="4" id="KW-0597">Phosphoprotein</keyword>
<dbReference type="CDD" id="cd00082">
    <property type="entry name" value="HisKA"/>
    <property type="match status" value="1"/>
</dbReference>
<dbReference type="InterPro" id="IPR003661">
    <property type="entry name" value="HisK_dim/P_dom"/>
</dbReference>
<keyword evidence="7 15" id="KW-0418">Kinase</keyword>
<dbReference type="Proteomes" id="UP001500618">
    <property type="component" value="Unassembled WGS sequence"/>
</dbReference>
<dbReference type="InterPro" id="IPR036097">
    <property type="entry name" value="HisK_dim/P_sf"/>
</dbReference>
<dbReference type="EMBL" id="BAAANY010000020">
    <property type="protein sequence ID" value="GAA1695899.1"/>
    <property type="molecule type" value="Genomic_DNA"/>
</dbReference>
<evidence type="ECO:0000256" key="10">
    <source>
        <dbReference type="ARBA" id="ARBA00023136"/>
    </source>
</evidence>
<dbReference type="CDD" id="cd00075">
    <property type="entry name" value="HATPase"/>
    <property type="match status" value="1"/>
</dbReference>
<evidence type="ECO:0000256" key="9">
    <source>
        <dbReference type="ARBA" id="ARBA00023012"/>
    </source>
</evidence>
<comment type="subcellular location">
    <subcellularLocation>
        <location evidence="2">Cell membrane</location>
    </subcellularLocation>
</comment>
<keyword evidence="10 11" id="KW-0472">Membrane</keyword>
<keyword evidence="12" id="KW-0732">Signal</keyword>
<dbReference type="Gene3D" id="6.10.340.10">
    <property type="match status" value="1"/>
</dbReference>
<proteinExistence type="predicted"/>
<dbReference type="InterPro" id="IPR003594">
    <property type="entry name" value="HATPase_dom"/>
</dbReference>
<dbReference type="PROSITE" id="PS50885">
    <property type="entry name" value="HAMP"/>
    <property type="match status" value="1"/>
</dbReference>
<dbReference type="GO" id="GO:0016301">
    <property type="term" value="F:kinase activity"/>
    <property type="evidence" value="ECO:0007669"/>
    <property type="project" value="UniProtKB-KW"/>
</dbReference>
<keyword evidence="9" id="KW-0902">Two-component regulatory system</keyword>
<evidence type="ECO:0000256" key="1">
    <source>
        <dbReference type="ARBA" id="ARBA00000085"/>
    </source>
</evidence>
<dbReference type="SMART" id="SM00388">
    <property type="entry name" value="HisKA"/>
    <property type="match status" value="1"/>
</dbReference>
<dbReference type="Gene3D" id="3.30.565.10">
    <property type="entry name" value="Histidine kinase-like ATPase, C-terminal domain"/>
    <property type="match status" value="1"/>
</dbReference>
<protein>
    <recommendedName>
        <fullName evidence="3">histidine kinase</fullName>
        <ecNumber evidence="3">2.7.13.3</ecNumber>
    </recommendedName>
</protein>
<evidence type="ECO:0000313" key="16">
    <source>
        <dbReference type="Proteomes" id="UP001500618"/>
    </source>
</evidence>
<dbReference type="InterPro" id="IPR036890">
    <property type="entry name" value="HATPase_C_sf"/>
</dbReference>
<evidence type="ECO:0000313" key="15">
    <source>
        <dbReference type="EMBL" id="GAA1695899.1"/>
    </source>
</evidence>
<dbReference type="InterPro" id="IPR003660">
    <property type="entry name" value="HAMP_dom"/>
</dbReference>
<keyword evidence="6 11" id="KW-0812">Transmembrane</keyword>
<comment type="caution">
    <text evidence="15">The sequence shown here is derived from an EMBL/GenBank/DDBJ whole genome shotgun (WGS) entry which is preliminary data.</text>
</comment>
<dbReference type="Pfam" id="PF02518">
    <property type="entry name" value="HATPase_c"/>
    <property type="match status" value="1"/>
</dbReference>
<evidence type="ECO:0000256" key="4">
    <source>
        <dbReference type="ARBA" id="ARBA00022553"/>
    </source>
</evidence>
<evidence type="ECO:0000256" key="5">
    <source>
        <dbReference type="ARBA" id="ARBA00022679"/>
    </source>
</evidence>
<evidence type="ECO:0000256" key="12">
    <source>
        <dbReference type="SAM" id="SignalP"/>
    </source>
</evidence>
<dbReference type="PANTHER" id="PTHR45436">
    <property type="entry name" value="SENSOR HISTIDINE KINASE YKOH"/>
    <property type="match status" value="1"/>
</dbReference>
<dbReference type="SUPFAM" id="SSF55874">
    <property type="entry name" value="ATPase domain of HSP90 chaperone/DNA topoisomerase II/histidine kinase"/>
    <property type="match status" value="1"/>
</dbReference>
<dbReference type="PRINTS" id="PR00344">
    <property type="entry name" value="BCTRLSENSOR"/>
</dbReference>
<name>A0ABN2HYY0_9ACTN</name>
<dbReference type="SUPFAM" id="SSF47384">
    <property type="entry name" value="Homodimeric domain of signal transducing histidine kinase"/>
    <property type="match status" value="1"/>
</dbReference>
<dbReference type="PANTHER" id="PTHR45436:SF5">
    <property type="entry name" value="SENSOR HISTIDINE KINASE TRCS"/>
    <property type="match status" value="1"/>
</dbReference>
<feature type="transmembrane region" description="Helical" evidence="11">
    <location>
        <begin position="148"/>
        <end position="175"/>
    </location>
</feature>
<gene>
    <name evidence="15" type="ORF">GCM10009765_51420</name>
</gene>
<dbReference type="SMART" id="SM00304">
    <property type="entry name" value="HAMP"/>
    <property type="match status" value="1"/>
</dbReference>
<dbReference type="SUPFAM" id="SSF158472">
    <property type="entry name" value="HAMP domain-like"/>
    <property type="match status" value="1"/>
</dbReference>
<dbReference type="PROSITE" id="PS50109">
    <property type="entry name" value="HIS_KIN"/>
    <property type="match status" value="1"/>
</dbReference>
<feature type="domain" description="Histidine kinase" evidence="13">
    <location>
        <begin position="237"/>
        <end position="441"/>
    </location>
</feature>
<dbReference type="EC" id="2.7.13.3" evidence="3"/>
<feature type="domain" description="HAMP" evidence="14">
    <location>
        <begin position="176"/>
        <end position="229"/>
    </location>
</feature>